<evidence type="ECO:0000313" key="3">
    <source>
        <dbReference type="EMBL" id="EWH10860.1"/>
    </source>
</evidence>
<evidence type="ECO:0000259" key="2">
    <source>
        <dbReference type="PROSITE" id="PS50914"/>
    </source>
</evidence>
<dbReference type="InterPro" id="IPR051686">
    <property type="entry name" value="Lipoprotein_DolP"/>
</dbReference>
<evidence type="ECO:0000313" key="4">
    <source>
        <dbReference type="Proteomes" id="UP000019276"/>
    </source>
</evidence>
<dbReference type="STRING" id="1328313.DS2_06201"/>
<organism evidence="3 4">
    <name type="scientific">Catenovulum agarivorans DS-2</name>
    <dbReference type="NCBI Taxonomy" id="1328313"/>
    <lineage>
        <taxon>Bacteria</taxon>
        <taxon>Pseudomonadati</taxon>
        <taxon>Pseudomonadota</taxon>
        <taxon>Gammaproteobacteria</taxon>
        <taxon>Alteromonadales</taxon>
        <taxon>Alteromonadaceae</taxon>
        <taxon>Catenovulum</taxon>
    </lineage>
</organism>
<dbReference type="PANTHER" id="PTHR34606:SF15">
    <property type="entry name" value="BON DOMAIN-CONTAINING PROTEIN"/>
    <property type="match status" value="1"/>
</dbReference>
<evidence type="ECO:0000256" key="1">
    <source>
        <dbReference type="SAM" id="SignalP"/>
    </source>
</evidence>
<dbReference type="SMART" id="SM00749">
    <property type="entry name" value="BON"/>
    <property type="match status" value="2"/>
</dbReference>
<dbReference type="EMBL" id="ARZY01000008">
    <property type="protein sequence ID" value="EWH10860.1"/>
    <property type="molecule type" value="Genomic_DNA"/>
</dbReference>
<dbReference type="Proteomes" id="UP000019276">
    <property type="component" value="Unassembled WGS sequence"/>
</dbReference>
<dbReference type="Pfam" id="PF04972">
    <property type="entry name" value="BON"/>
    <property type="match status" value="2"/>
</dbReference>
<feature type="chain" id="PRO_5004901444" evidence="1">
    <location>
        <begin position="26"/>
        <end position="186"/>
    </location>
</feature>
<accession>W7QZT4</accession>
<dbReference type="PROSITE" id="PS50914">
    <property type="entry name" value="BON"/>
    <property type="match status" value="2"/>
</dbReference>
<dbReference type="Gene3D" id="3.30.1340.30">
    <property type="match status" value="2"/>
</dbReference>
<sequence length="186" mass="19915">MKRSFSKLLIAGAFSSLIVANGAYADSNEWKEQSLDAWIDGKAESVLLFNTHLSAFDINTDVEQGVVTLTGKVDRSVDKALAEELVESLQGVQDVNNHLVVVNKQQQQDSALINSWTDTKVATVVKTKLLLESEVSGSAINVEVEEGVVTLAGEVDSAAEKALAIKIAQNTNDVEDVVSKLAVTNS</sequence>
<feature type="signal peptide" evidence="1">
    <location>
        <begin position="1"/>
        <end position="25"/>
    </location>
</feature>
<dbReference type="OrthoDB" id="5733310at2"/>
<comment type="caution">
    <text evidence="3">The sequence shown here is derived from an EMBL/GenBank/DDBJ whole genome shotgun (WGS) entry which is preliminary data.</text>
</comment>
<feature type="domain" description="BON" evidence="2">
    <location>
        <begin position="117"/>
        <end position="185"/>
    </location>
</feature>
<proteinExistence type="predicted"/>
<reference evidence="3 4" key="1">
    <citation type="journal article" date="2014" name="Genome Announc.">
        <title>Draft Genome Sequence of the Agar-Degrading Bacterium Catenovulum sp. Strain DS-2, Isolated from Intestines of Haliotis diversicolor.</title>
        <authorList>
            <person name="Shan D."/>
            <person name="Li X."/>
            <person name="Gu Z."/>
            <person name="Wei G."/>
            <person name="Gao Z."/>
            <person name="Shao Z."/>
        </authorList>
    </citation>
    <scope>NUCLEOTIDE SEQUENCE [LARGE SCALE GENOMIC DNA]</scope>
    <source>
        <strain evidence="3 4">DS-2</strain>
    </source>
</reference>
<feature type="domain" description="BON" evidence="2">
    <location>
        <begin position="35"/>
        <end position="103"/>
    </location>
</feature>
<dbReference type="eggNOG" id="COG2823">
    <property type="taxonomic scope" value="Bacteria"/>
</dbReference>
<gene>
    <name evidence="3" type="ORF">DS2_06201</name>
</gene>
<dbReference type="InterPro" id="IPR014004">
    <property type="entry name" value="Transpt-assoc_nodulatn_dom_bac"/>
</dbReference>
<dbReference type="PANTHER" id="PTHR34606">
    <property type="entry name" value="BON DOMAIN-CONTAINING PROTEIN"/>
    <property type="match status" value="1"/>
</dbReference>
<keyword evidence="4" id="KW-1185">Reference proteome</keyword>
<protein>
    <submittedName>
        <fullName evidence="3">Transport-associated protein</fullName>
    </submittedName>
</protein>
<dbReference type="RefSeq" id="WP_035013814.1">
    <property type="nucleotide sequence ID" value="NZ_ARZY01000008.1"/>
</dbReference>
<keyword evidence="1" id="KW-0732">Signal</keyword>
<dbReference type="AlphaFoldDB" id="W7QZT4"/>
<name>W7QZT4_9ALTE</name>
<dbReference type="InterPro" id="IPR007055">
    <property type="entry name" value="BON_dom"/>
</dbReference>